<dbReference type="STRING" id="1851148.SMSP2_00939"/>
<feature type="binding site" evidence="8">
    <location>
        <position position="378"/>
    </location>
    <ligand>
        <name>[4Fe-4S] cluster</name>
        <dbReference type="ChEBI" id="CHEBI:49883"/>
        <label>1</label>
    </ligand>
</feature>
<name>A0A1Q2MD07_9BACT</name>
<dbReference type="Proteomes" id="UP000188181">
    <property type="component" value="Chromosome"/>
</dbReference>
<dbReference type="SUPFAM" id="SSF46548">
    <property type="entry name" value="alpha-helical ferredoxin"/>
    <property type="match status" value="1"/>
</dbReference>
<keyword evidence="7 8" id="KW-0411">Iron-sulfur</keyword>
<dbReference type="EC" id="7.-.-.-" evidence="8"/>
<comment type="cofactor">
    <cofactor evidence="8">
        <name>[4Fe-4S] cluster</name>
        <dbReference type="ChEBI" id="CHEBI:49883"/>
    </cofactor>
    <text evidence="8">Binds 2 [4Fe-4S] clusters per subunit.</text>
</comment>
<dbReference type="Pfam" id="PF13375">
    <property type="entry name" value="RnfC_N"/>
    <property type="match status" value="1"/>
</dbReference>
<evidence type="ECO:0000256" key="2">
    <source>
        <dbReference type="ARBA" id="ARBA00022485"/>
    </source>
</evidence>
<protein>
    <recommendedName>
        <fullName evidence="8">Ion-translocating oxidoreductase complex subunit C</fullName>
        <ecNumber evidence="8">7.-.-.-</ecNumber>
    </recommendedName>
    <alternativeName>
        <fullName evidence="8">Rnf electron transport complex subunit C</fullName>
    </alternativeName>
</protein>
<dbReference type="HAMAP" id="MF_00461">
    <property type="entry name" value="RsxC_RnfC"/>
    <property type="match status" value="1"/>
</dbReference>
<comment type="similarity">
    <text evidence="8">Belongs to the 4Fe4S bacterial-type ferredoxin family. RnfC subfamily.</text>
</comment>
<evidence type="ECO:0000313" key="11">
    <source>
        <dbReference type="Proteomes" id="UP000188181"/>
    </source>
</evidence>
<keyword evidence="2 8" id="KW-0004">4Fe-4S</keyword>
<evidence type="ECO:0000256" key="7">
    <source>
        <dbReference type="ARBA" id="ARBA00023014"/>
    </source>
</evidence>
<dbReference type="InterPro" id="IPR017900">
    <property type="entry name" value="4Fe4S_Fe_S_CS"/>
</dbReference>
<keyword evidence="8" id="KW-1003">Cell membrane</keyword>
<comment type="subcellular location">
    <subcellularLocation>
        <location evidence="8">Cell membrane</location>
        <topology evidence="8">Peripheral membrane protein</topology>
    </subcellularLocation>
</comment>
<proteinExistence type="inferred from homology"/>
<keyword evidence="11" id="KW-1185">Reference proteome</keyword>
<dbReference type="AlphaFoldDB" id="A0A1Q2MD07"/>
<dbReference type="EMBL" id="CP019646">
    <property type="protein sequence ID" value="AQQ70586.1"/>
    <property type="molecule type" value="Genomic_DNA"/>
</dbReference>
<evidence type="ECO:0000256" key="8">
    <source>
        <dbReference type="HAMAP-Rule" id="MF_00461"/>
    </source>
</evidence>
<feature type="binding site" evidence="8">
    <location>
        <position position="385"/>
    </location>
    <ligand>
        <name>[4Fe-4S] cluster</name>
        <dbReference type="ChEBI" id="CHEBI:49883"/>
        <label>2</label>
    </ligand>
</feature>
<keyword evidence="3 8" id="KW-0479">Metal-binding</keyword>
<keyword evidence="1 8" id="KW-0813">Transport</keyword>
<evidence type="ECO:0000259" key="9">
    <source>
        <dbReference type="PROSITE" id="PS51379"/>
    </source>
</evidence>
<dbReference type="KEGG" id="pbas:SMSP2_00939"/>
<keyword evidence="4 8" id="KW-0677">Repeat</keyword>
<feature type="binding site" evidence="8">
    <location>
        <position position="417"/>
    </location>
    <ligand>
        <name>[4Fe-4S] cluster</name>
        <dbReference type="ChEBI" id="CHEBI:49883"/>
        <label>2</label>
    </ligand>
</feature>
<comment type="function">
    <text evidence="8">Part of a membrane-bound complex that couples electron transfer with translocation of ions across the membrane.</text>
</comment>
<dbReference type="RefSeq" id="WP_146682840.1">
    <property type="nucleotide sequence ID" value="NZ_CP019646.1"/>
</dbReference>
<evidence type="ECO:0000313" key="10">
    <source>
        <dbReference type="EMBL" id="AQQ70586.1"/>
    </source>
</evidence>
<reference evidence="11" key="1">
    <citation type="submission" date="2017-02" db="EMBL/GenBank/DDBJ databases">
        <title>Comparative genomics and description of representatives of a novel lineage of planctomycetes thriving in anoxic sediments.</title>
        <authorList>
            <person name="Spring S."/>
            <person name="Bunk B."/>
            <person name="Sproer C."/>
        </authorList>
    </citation>
    <scope>NUCLEOTIDE SEQUENCE [LARGE SCALE GENOMIC DNA]</scope>
    <source>
        <strain evidence="11">SM-Chi-D1</strain>
    </source>
</reference>
<dbReference type="GO" id="GO:0051539">
    <property type="term" value="F:4 iron, 4 sulfur cluster binding"/>
    <property type="evidence" value="ECO:0007669"/>
    <property type="project" value="UniProtKB-KW"/>
</dbReference>
<feature type="binding site" evidence="8">
    <location>
        <position position="414"/>
    </location>
    <ligand>
        <name>[4Fe-4S] cluster</name>
        <dbReference type="ChEBI" id="CHEBI:49883"/>
        <label>2</label>
    </ligand>
</feature>
<dbReference type="InterPro" id="IPR019554">
    <property type="entry name" value="Soluble_ligand-bd"/>
</dbReference>
<dbReference type="GO" id="GO:0022900">
    <property type="term" value="P:electron transport chain"/>
    <property type="evidence" value="ECO:0007669"/>
    <property type="project" value="UniProtKB-UniRule"/>
</dbReference>
<dbReference type="InterPro" id="IPR037225">
    <property type="entry name" value="Nuo51_FMN-bd_sf"/>
</dbReference>
<feature type="binding site" evidence="8">
    <location>
        <position position="375"/>
    </location>
    <ligand>
        <name>[4Fe-4S] cluster</name>
        <dbReference type="ChEBI" id="CHEBI:49883"/>
        <label>1</label>
    </ligand>
</feature>
<dbReference type="InterPro" id="IPR017896">
    <property type="entry name" value="4Fe4S_Fe-S-bd"/>
</dbReference>
<accession>A0A1Q2MD07</accession>
<dbReference type="Gene3D" id="3.40.50.11540">
    <property type="entry name" value="NADH-ubiquinone oxidoreductase 51kDa subunit"/>
    <property type="match status" value="1"/>
</dbReference>
<dbReference type="NCBIfam" id="TIGR01945">
    <property type="entry name" value="rnfC"/>
    <property type="match status" value="1"/>
</dbReference>
<organism evidence="10 11">
    <name type="scientific">Limihaloglobus sulfuriphilus</name>
    <dbReference type="NCBI Taxonomy" id="1851148"/>
    <lineage>
        <taxon>Bacteria</taxon>
        <taxon>Pseudomonadati</taxon>
        <taxon>Planctomycetota</taxon>
        <taxon>Phycisphaerae</taxon>
        <taxon>Sedimentisphaerales</taxon>
        <taxon>Sedimentisphaeraceae</taxon>
        <taxon>Limihaloglobus</taxon>
    </lineage>
</organism>
<dbReference type="GO" id="GO:0046872">
    <property type="term" value="F:metal ion binding"/>
    <property type="evidence" value="ECO:0007669"/>
    <property type="project" value="UniProtKB-KW"/>
</dbReference>
<feature type="domain" description="4Fe-4S ferredoxin-type" evidence="9">
    <location>
        <begin position="403"/>
        <end position="433"/>
    </location>
</feature>
<dbReference type="Pfam" id="PF13183">
    <property type="entry name" value="Fer4_8"/>
    <property type="match status" value="1"/>
</dbReference>
<feature type="binding site" evidence="8">
    <location>
        <position position="424"/>
    </location>
    <ligand>
        <name>[4Fe-4S] cluster</name>
        <dbReference type="ChEBI" id="CHEBI:49883"/>
        <label>1</label>
    </ligand>
</feature>
<dbReference type="InterPro" id="IPR011538">
    <property type="entry name" value="Nuo51_FMN-bd"/>
</dbReference>
<evidence type="ECO:0000256" key="5">
    <source>
        <dbReference type="ARBA" id="ARBA00022982"/>
    </source>
</evidence>
<dbReference type="GO" id="GO:0005886">
    <property type="term" value="C:plasma membrane"/>
    <property type="evidence" value="ECO:0007669"/>
    <property type="project" value="UniProtKB-SubCell"/>
</dbReference>
<evidence type="ECO:0000256" key="3">
    <source>
        <dbReference type="ARBA" id="ARBA00022723"/>
    </source>
</evidence>
<keyword evidence="8" id="KW-0472">Membrane</keyword>
<dbReference type="Pfam" id="PF10531">
    <property type="entry name" value="SLBB"/>
    <property type="match status" value="1"/>
</dbReference>
<sequence length="448" mass="47569">MKLYSFKGGVHPADRKELSADKAIEPLPVPSQLDVLMSQHIGAVCEPAVEKKQEVKAGDVIGESPAFVSAKIHAPLDGTVKDIALRSHPVLGRVKAVVIDVAQGRQPLEPLEFSGDFDLDGVSGEQIIESIADAGIVGMGGAGFPASVKVTPNPKLPKHTLIVNACECEPYITCDYRLMLEHTPKLITGIMLLKKASGAQRAYIGLEANKPEAAKMITEYLDKKGLSEQIKLVMLETMYPQGGERQLINAVLGKPIKPGVIPPMEGLLVSNVATACAVTEAVVAKKPLTHRVVTVSGGGINSPANLYVPVGTQVSEIIEHCGGLKPETEKLILGGPMMGFSIAELNTPIIKTTGSVLALTKKETHGARSLHETNCLKCGRCLDVCPEGLNPTRIATAVKNGKLELAKDYYISACMECGSCSYVCPAKFEVSGYIKTGKALLSKMAKKG</sequence>
<keyword evidence="6 8" id="KW-0408">Iron</keyword>
<dbReference type="PROSITE" id="PS51379">
    <property type="entry name" value="4FE4S_FER_2"/>
    <property type="match status" value="2"/>
</dbReference>
<dbReference type="PANTHER" id="PTHR43034">
    <property type="entry name" value="ION-TRANSLOCATING OXIDOREDUCTASE COMPLEX SUBUNIT C"/>
    <property type="match status" value="1"/>
</dbReference>
<feature type="binding site" evidence="8">
    <location>
        <position position="420"/>
    </location>
    <ligand>
        <name>[4Fe-4S] cluster</name>
        <dbReference type="ChEBI" id="CHEBI:49883"/>
        <label>2</label>
    </ligand>
</feature>
<dbReference type="Gene3D" id="3.30.70.20">
    <property type="match status" value="1"/>
</dbReference>
<keyword evidence="5 8" id="KW-0249">Electron transport</keyword>
<dbReference type="GO" id="GO:0009055">
    <property type="term" value="F:electron transfer activity"/>
    <property type="evidence" value="ECO:0007669"/>
    <property type="project" value="InterPro"/>
</dbReference>
<evidence type="ECO:0000256" key="4">
    <source>
        <dbReference type="ARBA" id="ARBA00022737"/>
    </source>
</evidence>
<feature type="domain" description="4Fe-4S ferredoxin-type" evidence="9">
    <location>
        <begin position="366"/>
        <end position="394"/>
    </location>
</feature>
<dbReference type="InterPro" id="IPR026902">
    <property type="entry name" value="RnfC_N"/>
</dbReference>
<feature type="binding site" evidence="8">
    <location>
        <position position="381"/>
    </location>
    <ligand>
        <name>[4Fe-4S] cluster</name>
        <dbReference type="ChEBI" id="CHEBI:49883"/>
        <label>1</label>
    </ligand>
</feature>
<dbReference type="OrthoDB" id="9767754at2"/>
<gene>
    <name evidence="8 10" type="primary">rnfC</name>
    <name evidence="10" type="ORF">SMSP2_00939</name>
</gene>
<keyword evidence="8" id="KW-1278">Translocase</keyword>
<dbReference type="Pfam" id="PF01512">
    <property type="entry name" value="Complex1_51K"/>
    <property type="match status" value="1"/>
</dbReference>
<dbReference type="Gene3D" id="3.10.20.600">
    <property type="match status" value="1"/>
</dbReference>
<dbReference type="SUPFAM" id="SSF142019">
    <property type="entry name" value="Nqo1 FMN-binding domain-like"/>
    <property type="match status" value="1"/>
</dbReference>
<dbReference type="PROSITE" id="PS00198">
    <property type="entry name" value="4FE4S_FER_1"/>
    <property type="match status" value="1"/>
</dbReference>
<dbReference type="NCBIfam" id="NF003454">
    <property type="entry name" value="PRK05035.1"/>
    <property type="match status" value="1"/>
</dbReference>
<dbReference type="PANTHER" id="PTHR43034:SF2">
    <property type="entry name" value="ION-TRANSLOCATING OXIDOREDUCTASE COMPLEX SUBUNIT C"/>
    <property type="match status" value="1"/>
</dbReference>
<dbReference type="InterPro" id="IPR010208">
    <property type="entry name" value="Ion_transpt_RnfC/RsxC"/>
</dbReference>
<evidence type="ECO:0000256" key="1">
    <source>
        <dbReference type="ARBA" id="ARBA00022448"/>
    </source>
</evidence>
<evidence type="ECO:0000256" key="6">
    <source>
        <dbReference type="ARBA" id="ARBA00023004"/>
    </source>
</evidence>
<comment type="subunit">
    <text evidence="8">The complex is composed of six subunits: RnfA, RnfB, RnfC, RnfD, RnfE and RnfG.</text>
</comment>